<dbReference type="EMBL" id="JXSU01000007">
    <property type="protein sequence ID" value="KIS23288.1"/>
    <property type="molecule type" value="Genomic_DNA"/>
</dbReference>
<dbReference type="InterPro" id="IPR005754">
    <property type="entry name" value="Sortase"/>
</dbReference>
<feature type="active site" description="Proton donor/acceptor" evidence="2">
    <location>
        <position position="124"/>
    </location>
</feature>
<dbReference type="Gene3D" id="2.40.260.10">
    <property type="entry name" value="Sortase"/>
    <property type="match status" value="1"/>
</dbReference>
<reference evidence="4 5" key="1">
    <citation type="submission" date="2014-06" db="EMBL/GenBank/DDBJ databases">
        <title>Genome characterization of distinct group I Clostridium botulinum lineages.</title>
        <authorList>
            <person name="Giordani F."/>
            <person name="Anselmo A."/>
            <person name="Fillo S."/>
            <person name="Palozzi A.M."/>
            <person name="Fortunato A."/>
            <person name="Gentile B."/>
            <person name="Ciammaruconi A."/>
            <person name="Anniballi F."/>
            <person name="De Medici D."/>
            <person name="Lista F."/>
        </authorList>
    </citation>
    <scope>NUCLEOTIDE SEQUENCE [LARGE SCALE GENOMIC DNA]</scope>
    <source>
        <strain evidence="4 5">B2 450</strain>
    </source>
</reference>
<feature type="active site" description="Acyl-thioester intermediate" evidence="2">
    <location>
        <position position="186"/>
    </location>
</feature>
<protein>
    <submittedName>
        <fullName evidence="4">Sortase</fullName>
    </submittedName>
</protein>
<sequence length="202" mass="23007">MKRNIISSLFIIIGLVLMVSSLGIRMYSKNKEAQLIKEFNNDIALENSKNDDKNHDKNYGKQKRKTIRYTNGDGDKIAIMEIPSISLQSIIVEGTNMDDLRYYLGHFKDTAMPGINGNFSIAGHSSTIYNEILNELYKVNIKDEIKIKTLTGEYDYIITKKFVVEPSEIGVLDQDENKKSMTIVTCTDKGKKRLIVKAEMKK</sequence>
<dbReference type="Pfam" id="PF04203">
    <property type="entry name" value="Sortase"/>
    <property type="match status" value="1"/>
</dbReference>
<dbReference type="RefSeq" id="WP_043031778.1">
    <property type="nucleotide sequence ID" value="NZ_JXSU01000007.1"/>
</dbReference>
<organism evidence="4 5">
    <name type="scientific">Clostridium botulinum B2 450</name>
    <dbReference type="NCBI Taxonomy" id="1379739"/>
    <lineage>
        <taxon>Bacteria</taxon>
        <taxon>Bacillati</taxon>
        <taxon>Bacillota</taxon>
        <taxon>Clostridia</taxon>
        <taxon>Eubacteriales</taxon>
        <taxon>Clostridiaceae</taxon>
        <taxon>Clostridium</taxon>
    </lineage>
</organism>
<dbReference type="HOGENOM" id="CLU_045680_8_1_9"/>
<evidence type="ECO:0000313" key="5">
    <source>
        <dbReference type="Proteomes" id="UP000032250"/>
    </source>
</evidence>
<dbReference type="NCBIfam" id="TIGR01076">
    <property type="entry name" value="sortase_fam"/>
    <property type="match status" value="1"/>
</dbReference>
<keyword evidence="3" id="KW-0812">Transmembrane</keyword>
<dbReference type="PATRIC" id="fig|1379739.3.peg.1672"/>
<feature type="transmembrane region" description="Helical" evidence="3">
    <location>
        <begin position="6"/>
        <end position="27"/>
    </location>
</feature>
<accession>A0A0D0ZXE0</accession>
<dbReference type="InterPro" id="IPR023365">
    <property type="entry name" value="Sortase_dom-sf"/>
</dbReference>
<dbReference type="CDD" id="cd06166">
    <property type="entry name" value="Sortase_D_2"/>
    <property type="match status" value="1"/>
</dbReference>
<name>A0A0D0ZXE0_CLOBO</name>
<evidence type="ECO:0000256" key="1">
    <source>
        <dbReference type="ARBA" id="ARBA00022801"/>
    </source>
</evidence>
<evidence type="ECO:0000313" key="4">
    <source>
        <dbReference type="EMBL" id="KIS23288.1"/>
    </source>
</evidence>
<comment type="caution">
    <text evidence="4">The sequence shown here is derived from an EMBL/GenBank/DDBJ whole genome shotgun (WGS) entry which is preliminary data.</text>
</comment>
<evidence type="ECO:0000256" key="2">
    <source>
        <dbReference type="PIRSR" id="PIRSR605754-1"/>
    </source>
</evidence>
<keyword evidence="3" id="KW-0472">Membrane</keyword>
<dbReference type="AlphaFoldDB" id="A0A0D0ZXE0"/>
<keyword evidence="3" id="KW-1133">Transmembrane helix</keyword>
<dbReference type="GO" id="GO:0016787">
    <property type="term" value="F:hydrolase activity"/>
    <property type="evidence" value="ECO:0007669"/>
    <property type="project" value="UniProtKB-KW"/>
</dbReference>
<keyword evidence="1" id="KW-0378">Hydrolase</keyword>
<dbReference type="Proteomes" id="UP000032250">
    <property type="component" value="Unassembled WGS sequence"/>
</dbReference>
<proteinExistence type="predicted"/>
<evidence type="ECO:0000256" key="3">
    <source>
        <dbReference type="SAM" id="Phobius"/>
    </source>
</evidence>
<gene>
    <name evidence="4" type="ORF">N495_06695</name>
</gene>
<dbReference type="OrthoDB" id="154054at2"/>
<dbReference type="InterPro" id="IPR042000">
    <property type="entry name" value="Sortase_D_2"/>
</dbReference>
<dbReference type="SUPFAM" id="SSF63817">
    <property type="entry name" value="Sortase"/>
    <property type="match status" value="1"/>
</dbReference>